<keyword evidence="4 6" id="KW-0862">Zinc</keyword>
<keyword evidence="3 6" id="KW-0479">Metal-binding</keyword>
<dbReference type="PANTHER" id="PTHR42940">
    <property type="entry name" value="ALCOHOL DEHYDROGENASE 1-RELATED"/>
    <property type="match status" value="1"/>
</dbReference>
<keyword evidence="5" id="KW-0560">Oxidoreductase</keyword>
<gene>
    <name evidence="8" type="ORF">GFSPODELE1_LOCUS9359</name>
</gene>
<evidence type="ECO:0000256" key="5">
    <source>
        <dbReference type="ARBA" id="ARBA00023002"/>
    </source>
</evidence>
<evidence type="ECO:0000313" key="9">
    <source>
        <dbReference type="Proteomes" id="UP001497453"/>
    </source>
</evidence>
<protein>
    <recommendedName>
        <fullName evidence="7">Enoyl reductase (ER) domain-containing protein</fullName>
    </recommendedName>
</protein>
<evidence type="ECO:0000259" key="7">
    <source>
        <dbReference type="SMART" id="SM00829"/>
    </source>
</evidence>
<dbReference type="InterPro" id="IPR013149">
    <property type="entry name" value="ADH-like_C"/>
</dbReference>
<evidence type="ECO:0000256" key="3">
    <source>
        <dbReference type="ARBA" id="ARBA00022723"/>
    </source>
</evidence>
<dbReference type="InterPro" id="IPR020843">
    <property type="entry name" value="ER"/>
</dbReference>
<dbReference type="PANTHER" id="PTHR42940:SF7">
    <property type="entry name" value="ALCOHOL DEHYDROGENASE-LIKE N-TERMINAL DOMAIN-CONTAINING PROTEIN"/>
    <property type="match status" value="1"/>
</dbReference>
<proteinExistence type="inferred from homology"/>
<dbReference type="Gene3D" id="3.40.50.720">
    <property type="entry name" value="NAD(P)-binding Rossmann-like Domain"/>
    <property type="match status" value="1"/>
</dbReference>
<dbReference type="Pfam" id="PF08240">
    <property type="entry name" value="ADH_N"/>
    <property type="match status" value="1"/>
</dbReference>
<comment type="cofactor">
    <cofactor evidence="1 6">
        <name>Zn(2+)</name>
        <dbReference type="ChEBI" id="CHEBI:29105"/>
    </cofactor>
</comment>
<dbReference type="Pfam" id="PF00107">
    <property type="entry name" value="ADH_zinc_N"/>
    <property type="match status" value="1"/>
</dbReference>
<comment type="similarity">
    <text evidence="2 6">Belongs to the zinc-containing alcohol dehydrogenase family.</text>
</comment>
<evidence type="ECO:0000256" key="2">
    <source>
        <dbReference type="ARBA" id="ARBA00008072"/>
    </source>
</evidence>
<dbReference type="SUPFAM" id="SSF50129">
    <property type="entry name" value="GroES-like"/>
    <property type="match status" value="1"/>
</dbReference>
<name>A0ABP1E0H8_9APHY</name>
<reference evidence="9" key="1">
    <citation type="submission" date="2024-04" db="EMBL/GenBank/DDBJ databases">
        <authorList>
            <person name="Shaw F."/>
            <person name="Minotto A."/>
        </authorList>
    </citation>
    <scope>NUCLEOTIDE SEQUENCE [LARGE SCALE GENOMIC DNA]</scope>
</reference>
<dbReference type="EMBL" id="OZ037950">
    <property type="protein sequence ID" value="CAL1713538.1"/>
    <property type="molecule type" value="Genomic_DNA"/>
</dbReference>
<dbReference type="PROSITE" id="PS00059">
    <property type="entry name" value="ADH_ZINC"/>
    <property type="match status" value="1"/>
</dbReference>
<dbReference type="SUPFAM" id="SSF51735">
    <property type="entry name" value="NAD(P)-binding Rossmann-fold domains"/>
    <property type="match status" value="1"/>
</dbReference>
<dbReference type="InterPro" id="IPR002328">
    <property type="entry name" value="ADH_Zn_CS"/>
</dbReference>
<feature type="domain" description="Enoyl reductase (ER)" evidence="7">
    <location>
        <begin position="47"/>
        <end position="368"/>
    </location>
</feature>
<dbReference type="Proteomes" id="UP001497453">
    <property type="component" value="Chromosome 7"/>
</dbReference>
<accession>A0ABP1E0H8</accession>
<evidence type="ECO:0000313" key="8">
    <source>
        <dbReference type="EMBL" id="CAL1713538.1"/>
    </source>
</evidence>
<dbReference type="InterPro" id="IPR011032">
    <property type="entry name" value="GroES-like_sf"/>
</dbReference>
<dbReference type="Gene3D" id="3.90.180.10">
    <property type="entry name" value="Medium-chain alcohol dehydrogenases, catalytic domain"/>
    <property type="match status" value="1"/>
</dbReference>
<keyword evidence="9" id="KW-1185">Reference proteome</keyword>
<organism evidence="8 9">
    <name type="scientific">Somion occarium</name>
    <dbReference type="NCBI Taxonomy" id="3059160"/>
    <lineage>
        <taxon>Eukaryota</taxon>
        <taxon>Fungi</taxon>
        <taxon>Dikarya</taxon>
        <taxon>Basidiomycota</taxon>
        <taxon>Agaricomycotina</taxon>
        <taxon>Agaricomycetes</taxon>
        <taxon>Polyporales</taxon>
        <taxon>Cerrenaceae</taxon>
        <taxon>Somion</taxon>
    </lineage>
</organism>
<evidence type="ECO:0000256" key="6">
    <source>
        <dbReference type="RuleBase" id="RU361277"/>
    </source>
</evidence>
<dbReference type="InterPro" id="IPR013154">
    <property type="entry name" value="ADH-like_N"/>
</dbReference>
<dbReference type="SMART" id="SM00829">
    <property type="entry name" value="PKS_ER"/>
    <property type="match status" value="1"/>
</dbReference>
<sequence length="370" mass="39517">MGACNGFPDFSRRDKRLNDSSSSFSTTLISSIKMSLSTTYKAYAFLQAHGNLQPISIPWKDPQANQVVVKVLACGVCAGDEVVQHQSFPTGLPRIPGHELVGDIVAVGPDVRAYKVGDTVGGGWHGGHCFTCTQCISGHFNLCDQQAINGILRDGGYAEYATLRTESVVRIPEGMDPAEAAPLMCAGVTTFNSLRNMGLKQGEIVAVQGIGGLGHLGIQFADKMGYHVVALSSSPSKRDLALRLGATDYLDASQVDQVAELQKIGGAKVIMCCAPDAKSISALLGGLTKDGTLLLLAATEEPLQIPTLPMLNRRLSVRGWPCGTAKDCEDTLLFAKRKNVKALVETFPLDKAQDAYDHRSSARFRAVIVP</sequence>
<dbReference type="InterPro" id="IPR036291">
    <property type="entry name" value="NAD(P)-bd_dom_sf"/>
</dbReference>
<evidence type="ECO:0000256" key="1">
    <source>
        <dbReference type="ARBA" id="ARBA00001947"/>
    </source>
</evidence>
<evidence type="ECO:0000256" key="4">
    <source>
        <dbReference type="ARBA" id="ARBA00022833"/>
    </source>
</evidence>